<keyword evidence="1" id="KW-0813">Transport</keyword>
<comment type="caution">
    <text evidence="3">The sequence shown here is derived from an EMBL/GenBank/DDBJ whole genome shotgun (WGS) entry which is preliminary data.</text>
</comment>
<dbReference type="RefSeq" id="WP_217334184.1">
    <property type="nucleotide sequence ID" value="NZ_JAHQZT010000005.1"/>
</dbReference>
<feature type="transmembrane region" description="Helical" evidence="2">
    <location>
        <begin position="42"/>
        <end position="64"/>
    </location>
</feature>
<reference evidence="3 4" key="1">
    <citation type="submission" date="2021-06" db="EMBL/GenBank/DDBJ databases">
        <title>Bacterium isolated from marine sediment.</title>
        <authorList>
            <person name="Zhu K.-L."/>
            <person name="Du Z.-J."/>
            <person name="Liang Q.-Y."/>
        </authorList>
    </citation>
    <scope>NUCLEOTIDE SEQUENCE [LARGE SCALE GENOMIC DNA]</scope>
    <source>
        <strain evidence="3 4">A346</strain>
    </source>
</reference>
<evidence type="ECO:0000256" key="1">
    <source>
        <dbReference type="RuleBase" id="RU003943"/>
    </source>
</evidence>
<comment type="subcellular location">
    <subcellularLocation>
        <location evidence="1">Cell membrane</location>
        <topology evidence="1">Multi-pass membrane protein</topology>
    </subcellularLocation>
</comment>
<dbReference type="PANTHER" id="PTHR30477:SF19">
    <property type="entry name" value="METAL ABC TRANSPORTER PERMEASE"/>
    <property type="match status" value="1"/>
</dbReference>
<feature type="transmembrane region" description="Helical" evidence="2">
    <location>
        <begin position="167"/>
        <end position="194"/>
    </location>
</feature>
<feature type="transmembrane region" description="Helical" evidence="2">
    <location>
        <begin position="99"/>
        <end position="116"/>
    </location>
</feature>
<dbReference type="Proteomes" id="UP000755551">
    <property type="component" value="Unassembled WGS sequence"/>
</dbReference>
<evidence type="ECO:0000313" key="3">
    <source>
        <dbReference type="EMBL" id="MBV0932758.1"/>
    </source>
</evidence>
<name>A0ABS6M8Y7_9GAMM</name>
<sequence length="265" mass="28100">MPIDLGQGWLFELAVLLPPLAAGLLVLVSHLWLGGQVLRRGILFIDLAVAQLAALGSLLARQWLGDGSGAPLLGGLLLAIAGAVIIGQLSERFVEQREAVIGLVYAGAASTLLLVLAADPHAGHRLSSSLNGDILWVNWSDLVPLAGLTALFLGLTRWRCHWLQGRAFYPVFALLVSTSVPLLGVYLVFVTLIAPALVAQLCASRRLAMLVAGVGLALGLWLALWLDWPAGATLVLVLLLLTAVTLVLHRLWQRHSAGASSYSIS</sequence>
<keyword evidence="4" id="KW-1185">Reference proteome</keyword>
<dbReference type="PANTHER" id="PTHR30477">
    <property type="entry name" value="ABC-TRANSPORTER METAL-BINDING PROTEIN"/>
    <property type="match status" value="1"/>
</dbReference>
<feature type="transmembrane region" description="Helical" evidence="2">
    <location>
        <begin position="13"/>
        <end position="33"/>
    </location>
</feature>
<protein>
    <submittedName>
        <fullName evidence="3">Metal ABC transporter permease</fullName>
    </submittedName>
</protein>
<keyword evidence="2" id="KW-1133">Transmembrane helix</keyword>
<dbReference type="Pfam" id="PF00950">
    <property type="entry name" value="ABC-3"/>
    <property type="match status" value="2"/>
</dbReference>
<evidence type="ECO:0000256" key="2">
    <source>
        <dbReference type="SAM" id="Phobius"/>
    </source>
</evidence>
<gene>
    <name evidence="3" type="ORF">KTN04_05340</name>
</gene>
<proteinExistence type="inferred from homology"/>
<dbReference type="EMBL" id="JAHQZT010000005">
    <property type="protein sequence ID" value="MBV0932758.1"/>
    <property type="molecule type" value="Genomic_DNA"/>
</dbReference>
<evidence type="ECO:0000313" key="4">
    <source>
        <dbReference type="Proteomes" id="UP000755551"/>
    </source>
</evidence>
<keyword evidence="1 2" id="KW-0812">Transmembrane</keyword>
<dbReference type="InterPro" id="IPR001626">
    <property type="entry name" value="ABC_TroCD"/>
</dbReference>
<keyword evidence="2" id="KW-0472">Membrane</keyword>
<comment type="similarity">
    <text evidence="1">Belongs to the ABC-3 integral membrane protein family.</text>
</comment>
<organism evidence="3 4">
    <name type="scientific">Marinobacterium weihaiense</name>
    <dbReference type="NCBI Taxonomy" id="2851016"/>
    <lineage>
        <taxon>Bacteria</taxon>
        <taxon>Pseudomonadati</taxon>
        <taxon>Pseudomonadota</taxon>
        <taxon>Gammaproteobacteria</taxon>
        <taxon>Oceanospirillales</taxon>
        <taxon>Oceanospirillaceae</taxon>
        <taxon>Marinobacterium</taxon>
    </lineage>
</organism>
<feature type="transmembrane region" description="Helical" evidence="2">
    <location>
        <begin position="206"/>
        <end position="226"/>
    </location>
</feature>
<accession>A0ABS6M8Y7</accession>
<feature type="transmembrane region" description="Helical" evidence="2">
    <location>
        <begin position="233"/>
        <end position="252"/>
    </location>
</feature>
<feature type="transmembrane region" description="Helical" evidence="2">
    <location>
        <begin position="70"/>
        <end position="87"/>
    </location>
</feature>